<dbReference type="CDD" id="cd07961">
    <property type="entry name" value="Anticodon_Ia_Ile_ABEc"/>
    <property type="match status" value="1"/>
</dbReference>
<evidence type="ECO:0000256" key="4">
    <source>
        <dbReference type="ARBA" id="ARBA00011245"/>
    </source>
</evidence>
<dbReference type="SUPFAM" id="SSF50677">
    <property type="entry name" value="ValRS/IleRS/LeuRS editing domain"/>
    <property type="match status" value="1"/>
</dbReference>
<keyword evidence="12 15" id="KW-0030">Aminoacyl-tRNA synthetase</keyword>
<feature type="short sequence motif" description="'HIGH' region" evidence="15">
    <location>
        <begin position="48"/>
        <end position="58"/>
    </location>
</feature>
<evidence type="ECO:0000256" key="13">
    <source>
        <dbReference type="ARBA" id="ARBA00025217"/>
    </source>
</evidence>
<dbReference type="Pfam" id="PF00133">
    <property type="entry name" value="tRNA-synt_1"/>
    <property type="match status" value="1"/>
</dbReference>
<dbReference type="SUPFAM" id="SSF52374">
    <property type="entry name" value="Nucleotidylyl transferase"/>
    <property type="match status" value="1"/>
</dbReference>
<feature type="binding site" evidence="15">
    <location>
        <position position="606"/>
    </location>
    <ligand>
        <name>ATP</name>
        <dbReference type="ChEBI" id="CHEBI:30616"/>
    </ligand>
</feature>
<dbReference type="InterPro" id="IPR002300">
    <property type="entry name" value="aa-tRNA-synth_Ia"/>
</dbReference>
<dbReference type="PANTHER" id="PTHR42780">
    <property type="entry name" value="SOLEUCYL-TRNA SYNTHETASE"/>
    <property type="match status" value="1"/>
</dbReference>
<evidence type="ECO:0000259" key="16">
    <source>
        <dbReference type="Pfam" id="PF00133"/>
    </source>
</evidence>
<comment type="similarity">
    <text evidence="3 15">Belongs to the class-I aminoacyl-tRNA synthetase family. IleS type 2 subfamily.</text>
</comment>
<protein>
    <recommendedName>
        <fullName evidence="15">Isoleucine--tRNA ligase</fullName>
        <ecNumber evidence="15">6.1.1.5</ecNumber>
    </recommendedName>
    <alternativeName>
        <fullName evidence="15">Isoleucyl-tRNA synthetase</fullName>
        <shortName evidence="15">IleRS</shortName>
    </alternativeName>
</protein>
<evidence type="ECO:0000256" key="15">
    <source>
        <dbReference type="HAMAP-Rule" id="MF_02003"/>
    </source>
</evidence>
<keyword evidence="7 15" id="KW-0479">Metal-binding</keyword>
<dbReference type="NCBIfam" id="TIGR00392">
    <property type="entry name" value="ileS"/>
    <property type="match status" value="1"/>
</dbReference>
<dbReference type="GO" id="GO:0008270">
    <property type="term" value="F:zinc ion binding"/>
    <property type="evidence" value="ECO:0007669"/>
    <property type="project" value="UniProtKB-UniRule"/>
</dbReference>
<evidence type="ECO:0000256" key="7">
    <source>
        <dbReference type="ARBA" id="ARBA00022723"/>
    </source>
</evidence>
<dbReference type="InterPro" id="IPR033709">
    <property type="entry name" value="Anticodon_Ile_ABEc"/>
</dbReference>
<reference evidence="19" key="1">
    <citation type="submission" date="2017-03" db="EMBL/GenBank/DDBJ databases">
        <title>Novel pathways for hydrocarbon cycling and metabolic interdependencies in hydrothermal sediment communities.</title>
        <authorList>
            <person name="Dombrowski N."/>
            <person name="Seitz K."/>
            <person name="Teske A."/>
            <person name="Baker B."/>
        </authorList>
    </citation>
    <scope>NUCLEOTIDE SEQUENCE [LARGE SCALE GENOMIC DNA]</scope>
</reference>
<organism evidence="18 19">
    <name type="scientific">candidate division CPR3 bacterium 4484_211</name>
    <dbReference type="NCBI Taxonomy" id="1968527"/>
    <lineage>
        <taxon>Bacteria</taxon>
        <taxon>Bacteria division CPR3</taxon>
    </lineage>
</organism>
<dbReference type="InterPro" id="IPR009080">
    <property type="entry name" value="tRNAsynth_Ia_anticodon-bd"/>
</dbReference>
<evidence type="ECO:0000256" key="3">
    <source>
        <dbReference type="ARBA" id="ARBA00007078"/>
    </source>
</evidence>
<comment type="caution">
    <text evidence="18">The sequence shown here is derived from an EMBL/GenBank/DDBJ whole genome shotgun (WGS) entry which is preliminary data.</text>
</comment>
<feature type="short sequence motif" description="'KMSKS' region" evidence="15">
    <location>
        <begin position="603"/>
        <end position="607"/>
    </location>
</feature>
<dbReference type="InterPro" id="IPR014729">
    <property type="entry name" value="Rossmann-like_a/b/a_fold"/>
</dbReference>
<comment type="cofactor">
    <cofactor evidence="1 15">
        <name>Zn(2+)</name>
        <dbReference type="ChEBI" id="CHEBI:29105"/>
    </cofactor>
</comment>
<evidence type="ECO:0000313" key="18">
    <source>
        <dbReference type="EMBL" id="OQX51152.1"/>
    </source>
</evidence>
<dbReference type="GO" id="GO:0005524">
    <property type="term" value="F:ATP binding"/>
    <property type="evidence" value="ECO:0007669"/>
    <property type="project" value="UniProtKB-UniRule"/>
</dbReference>
<dbReference type="GO" id="GO:0000049">
    <property type="term" value="F:tRNA binding"/>
    <property type="evidence" value="ECO:0007669"/>
    <property type="project" value="InterPro"/>
</dbReference>
<evidence type="ECO:0000256" key="14">
    <source>
        <dbReference type="ARBA" id="ARBA00048359"/>
    </source>
</evidence>
<evidence type="ECO:0000256" key="6">
    <source>
        <dbReference type="ARBA" id="ARBA00022598"/>
    </source>
</evidence>
<evidence type="ECO:0000259" key="17">
    <source>
        <dbReference type="Pfam" id="PF08264"/>
    </source>
</evidence>
<evidence type="ECO:0000256" key="1">
    <source>
        <dbReference type="ARBA" id="ARBA00001947"/>
    </source>
</evidence>
<dbReference type="STRING" id="1968527.B5M47_01795"/>
<dbReference type="GO" id="GO:0004822">
    <property type="term" value="F:isoleucine-tRNA ligase activity"/>
    <property type="evidence" value="ECO:0007669"/>
    <property type="project" value="UniProtKB-UniRule"/>
</dbReference>
<evidence type="ECO:0000256" key="2">
    <source>
        <dbReference type="ARBA" id="ARBA00004496"/>
    </source>
</evidence>
<evidence type="ECO:0000256" key="11">
    <source>
        <dbReference type="ARBA" id="ARBA00022917"/>
    </source>
</evidence>
<evidence type="ECO:0000256" key="12">
    <source>
        <dbReference type="ARBA" id="ARBA00023146"/>
    </source>
</evidence>
<evidence type="ECO:0000256" key="5">
    <source>
        <dbReference type="ARBA" id="ARBA00022490"/>
    </source>
</evidence>
<dbReference type="InterPro" id="IPR023586">
    <property type="entry name" value="Ile-tRNA-ligase_type2"/>
</dbReference>
<sequence>MFQTVVSKPNFPQLEEEILGFWKRNKIFEKSVERRPKANSYSFYDGPPFVTGTPHYGSLLPSIAKDVIPRFFTMKGKRVERVWGWDCHGLPIENLVEKRLKLSSRREIDKYGIDKFINECRKYVEETSSEWKWYVDHIGRWVDFDNAYRTMDLSYMESVIWVFKQLYDRGLVYKGVRTSLYCTRCGTPISDFEIAMDNSYTDMEDPAITVKFQISFSKVKTYNLPPNTYFLAWTTTPWTLPSNRALVVDENENYVLVQISGDGNYYILAEKRLKDVLAEQQYRVVGKFKGAELVGLKYQPLFEFFAPNKNDFKVYSYEGMVNMDEGTGIVHSAPGFGQIDTQMGQRYGLSIMFSVDDEGKFVRQVKDWAGVYVKDADPLIIGNLRERDLLFKEDKIVHRYPYCYRCETPLIQRAQESWFINVQTIKSLMLKTNEKINWVPSHFKHGQFTEIIKNAPDWCISRTRYWATVMPVWQCEKCQAIKVVGSIKEIEELGGQKVTDLHRSGVDKITFTCQKCKGVMKRIPEVLDCWVESGSMPYGQLHYPFENKERFKKSFPADFVVEYVAQVRAWFNVMHRISTALFRSPSFKNVIVTGVIKGTDGRKMSKSYGNYPDPRKTIEKYGGDALRLYLMGSPVMLGKDPSITRGEEIEEKIKKVLLILWNSYRYFVTYARMHGLSADRLVGYSVDHLINYSILDRWIISRLNQFILNFEKSLESYNIPAAVNSIQPMVNDLSTWYIRRSRERFVAGDEGAFRILYYVLKQLCLSVAPAVPFIAEEIYQNLRLDSDPESVHLCDWPKVEENEVDRNLLDQMEVVRQIAEKGHAARRRAGIKIKQPLARITVKIGGFSESGLLPMIPIIKDELNVKEVECKPGGKEVEVELDANLTDDLIVEGLAREVRRKVQELRKKAGYARQEKVVIYWQSNSHLVRKIWSEYGKEIGRKVLAGQIVEGEVDKVDEGETFLLQGNQLWIGVKRYKD</sequence>
<dbReference type="GO" id="GO:0002161">
    <property type="term" value="F:aminoacyl-tRNA deacylase activity"/>
    <property type="evidence" value="ECO:0007669"/>
    <property type="project" value="InterPro"/>
</dbReference>
<feature type="domain" description="Aminoacyl-tRNA synthetase class Ia" evidence="16">
    <location>
        <begin position="18"/>
        <end position="635"/>
    </location>
</feature>
<dbReference type="AlphaFoldDB" id="A0A1W9NYR0"/>
<dbReference type="SUPFAM" id="SSF47323">
    <property type="entry name" value="Anticodon-binding domain of a subclass of class I aminoacyl-tRNA synthetases"/>
    <property type="match status" value="1"/>
</dbReference>
<keyword evidence="11 15" id="KW-0648">Protein biosynthesis</keyword>
<dbReference type="Gene3D" id="1.10.730.10">
    <property type="entry name" value="Isoleucyl-tRNA Synthetase, Domain 1"/>
    <property type="match status" value="1"/>
</dbReference>
<evidence type="ECO:0000256" key="8">
    <source>
        <dbReference type="ARBA" id="ARBA00022741"/>
    </source>
</evidence>
<keyword evidence="9 15" id="KW-0862">Zinc</keyword>
<evidence type="ECO:0000256" key="9">
    <source>
        <dbReference type="ARBA" id="ARBA00022833"/>
    </source>
</evidence>
<comment type="subunit">
    <text evidence="4 15">Monomer.</text>
</comment>
<dbReference type="Pfam" id="PF08264">
    <property type="entry name" value="Anticodon_1"/>
    <property type="match status" value="1"/>
</dbReference>
<dbReference type="GO" id="GO:0005737">
    <property type="term" value="C:cytoplasm"/>
    <property type="evidence" value="ECO:0007669"/>
    <property type="project" value="UniProtKB-SubCell"/>
</dbReference>
<evidence type="ECO:0000256" key="10">
    <source>
        <dbReference type="ARBA" id="ARBA00022840"/>
    </source>
</evidence>
<dbReference type="Proteomes" id="UP000192520">
    <property type="component" value="Unassembled WGS sequence"/>
</dbReference>
<keyword evidence="10 15" id="KW-0067">ATP-binding</keyword>
<comment type="domain">
    <text evidence="15">IleRS has two distinct active sites: one for aminoacylation and one for editing. The misactivated valine is translocated from the active site to the editing site, which sterically excludes the correctly activated isoleucine. The single editing site contains two valyl binding pockets, one specific for each substrate (Val-AMP or Val-tRNA(Ile)).</text>
</comment>
<proteinExistence type="inferred from homology"/>
<evidence type="ECO:0000313" key="19">
    <source>
        <dbReference type="Proteomes" id="UP000192520"/>
    </source>
</evidence>
<accession>A0A1W9NYR0</accession>
<dbReference type="InterPro" id="IPR013155">
    <property type="entry name" value="M/V/L/I-tRNA-synth_anticd-bd"/>
</dbReference>
<dbReference type="PANTHER" id="PTHR42780:SF1">
    <property type="entry name" value="ISOLEUCINE--TRNA LIGASE, CYTOPLASMIC"/>
    <property type="match status" value="1"/>
</dbReference>
<name>A0A1W9NYR0_UNCC3</name>
<dbReference type="PRINTS" id="PR00984">
    <property type="entry name" value="TRNASYNTHILE"/>
</dbReference>
<dbReference type="HAMAP" id="MF_02003">
    <property type="entry name" value="Ile_tRNA_synth_type2"/>
    <property type="match status" value="1"/>
</dbReference>
<comment type="subcellular location">
    <subcellularLocation>
        <location evidence="2 15">Cytoplasm</location>
    </subcellularLocation>
</comment>
<feature type="domain" description="Methionyl/Valyl/Leucyl/Isoleucyl-tRNA synthetase anticodon-binding" evidence="17">
    <location>
        <begin position="696"/>
        <end position="837"/>
    </location>
</feature>
<dbReference type="GO" id="GO:0006428">
    <property type="term" value="P:isoleucyl-tRNA aminoacylation"/>
    <property type="evidence" value="ECO:0007669"/>
    <property type="project" value="UniProtKB-UniRule"/>
</dbReference>
<dbReference type="Gene3D" id="3.40.50.620">
    <property type="entry name" value="HUPs"/>
    <property type="match status" value="2"/>
</dbReference>
<keyword evidence="6 15" id="KW-0436">Ligase</keyword>
<keyword evidence="5 15" id="KW-0963">Cytoplasm</keyword>
<dbReference type="InterPro" id="IPR009008">
    <property type="entry name" value="Val/Leu/Ile-tRNA-synth_edit"/>
</dbReference>
<comment type="function">
    <text evidence="13 15">Catalyzes the attachment of isoleucine to tRNA(Ile). As IleRS can inadvertently accommodate and process structurally similar amino acids such as valine, to avoid such errors it has two additional distinct tRNA(Ile)-dependent editing activities. One activity is designated as 'pretransfer' editing and involves the hydrolysis of activated Val-AMP. The other activity is designated 'posttransfer' editing and involves deacylation of mischarged Val-tRNA(Ile).</text>
</comment>
<dbReference type="FunFam" id="3.40.50.620:FF:000063">
    <property type="entry name" value="Isoleucine--tRNA ligase"/>
    <property type="match status" value="1"/>
</dbReference>
<dbReference type="EMBL" id="MZGJ01000007">
    <property type="protein sequence ID" value="OQX51152.1"/>
    <property type="molecule type" value="Genomic_DNA"/>
</dbReference>
<dbReference type="InterPro" id="IPR002301">
    <property type="entry name" value="Ile-tRNA-ligase"/>
</dbReference>
<gene>
    <name evidence="15" type="primary">ileS</name>
    <name evidence="18" type="ORF">B5M47_01795</name>
</gene>
<dbReference type="Pfam" id="PF19302">
    <property type="entry name" value="DUF5915"/>
    <property type="match status" value="1"/>
</dbReference>
<keyword evidence="8 15" id="KW-0547">Nucleotide-binding</keyword>
<comment type="catalytic activity">
    <reaction evidence="14 15">
        <text>tRNA(Ile) + L-isoleucine + ATP = L-isoleucyl-tRNA(Ile) + AMP + diphosphate</text>
        <dbReference type="Rhea" id="RHEA:11060"/>
        <dbReference type="Rhea" id="RHEA-COMP:9666"/>
        <dbReference type="Rhea" id="RHEA-COMP:9695"/>
        <dbReference type="ChEBI" id="CHEBI:30616"/>
        <dbReference type="ChEBI" id="CHEBI:33019"/>
        <dbReference type="ChEBI" id="CHEBI:58045"/>
        <dbReference type="ChEBI" id="CHEBI:78442"/>
        <dbReference type="ChEBI" id="CHEBI:78528"/>
        <dbReference type="ChEBI" id="CHEBI:456215"/>
        <dbReference type="EC" id="6.1.1.5"/>
    </reaction>
</comment>
<dbReference type="EC" id="6.1.1.5" evidence="15"/>